<evidence type="ECO:0000313" key="2">
    <source>
        <dbReference type="EMBL" id="SDP44411.1"/>
    </source>
</evidence>
<protein>
    <submittedName>
        <fullName evidence="2">SseB protein N-terminal domain-containing protein</fullName>
    </submittedName>
</protein>
<name>A0A1H0SRN8_9PSEU</name>
<dbReference type="InterPro" id="IPR025331">
    <property type="entry name" value="TNT"/>
</dbReference>
<dbReference type="AlphaFoldDB" id="A0A1H0SRN8"/>
<dbReference type="STRING" id="504798.SAMN05421871_11483"/>
<dbReference type="EMBL" id="FNJB01000009">
    <property type="protein sequence ID" value="SDP44411.1"/>
    <property type="molecule type" value="Genomic_DNA"/>
</dbReference>
<proteinExistence type="predicted"/>
<sequence length="810" mass="89444">MSEQVPFDIAVDRDEAFRFEYGPGTTAYLAHDPARESGDPVVQLDDGRTVEQAQASLFESVFSIQTFRLADGGNQLVEDADPLTGYVAPEADTSLVQLRRMPPMPGPLWPRFPAVVVSNSTRPDYTAVLDATMAAIAERAPRDWVKLSLRCTATVARMELAATVVFANGEVRAWSPPAMVSQWLHRLRMRCYRPVDGVWSTAQFEFAQGTPGTHAFGDPQAGPSWQVGKTDLAHLRHVTEDLRALPRGPYAIAPWQLEAALGIHQRLRAQGIQRVVSGDRPADSGGRTELVRLFDGTDTTGRPAWYRPQVSAMELDAVLHYLENAPLVLSSRGLTEDLLGDGDGDEPTVPMGFHTDGRWIWPSAVAYYLREHNVPPVLHLVDHIRENGYELPVEVPRIAMSRAAALAMGRPWDDESSVVEALKEAHAPVFHVVSRYAISPKRYSWGYHQDQAWCLIRDGDWYVVYWADGDSTRSSMRFGDARNAAAHLAGQLVAGHQEFQYQLDEEIYWWQTPYDTVSDLDPSLENFTQVMTTQPPADVEVDRYGTPDGNLLFLADTPFEQRGLPADHAEREYHRYRLVGDTWVVVTAVAEAGGRLYLVPKPISEYLASGHMVEISAPPAAPSPPTLPPITDGMREEARRNPGGWVWCADPEVDPRYIEGVPNFALLGAYKVDQAGELTGETYLNDDYRPGPSKRGFPEPRTEFELVLNFIAAGWLPHERILGAALGSPFILDIDSPDKLRVGVDGQGRRFLVVYSSPRYAPRGGTGTMQADGRALLPLLADATLVVNPGGEMSIELPGNDLIAAGRMPG</sequence>
<dbReference type="Proteomes" id="UP000199651">
    <property type="component" value="Unassembled WGS sequence"/>
</dbReference>
<evidence type="ECO:0000259" key="1">
    <source>
        <dbReference type="Pfam" id="PF14021"/>
    </source>
</evidence>
<gene>
    <name evidence="2" type="ORF">SAMN05192558_10963</name>
</gene>
<reference evidence="3" key="1">
    <citation type="submission" date="2016-10" db="EMBL/GenBank/DDBJ databases">
        <authorList>
            <person name="Varghese N."/>
            <person name="Submissions S."/>
        </authorList>
    </citation>
    <scope>NUCLEOTIDE SEQUENCE [LARGE SCALE GENOMIC DNA]</scope>
    <source>
        <strain evidence="3">IBRC-M 10655</strain>
    </source>
</reference>
<keyword evidence="3" id="KW-1185">Reference proteome</keyword>
<dbReference type="OrthoDB" id="275232at2"/>
<dbReference type="Pfam" id="PF14021">
    <property type="entry name" value="TNT"/>
    <property type="match status" value="1"/>
</dbReference>
<evidence type="ECO:0000313" key="3">
    <source>
        <dbReference type="Proteomes" id="UP000199651"/>
    </source>
</evidence>
<dbReference type="GO" id="GO:0050135">
    <property type="term" value="F:NADP+ nucleosidase activity"/>
    <property type="evidence" value="ECO:0007669"/>
    <property type="project" value="InterPro"/>
</dbReference>
<accession>A0A1H0SRN8</accession>
<dbReference type="RefSeq" id="WP_091379742.1">
    <property type="nucleotide sequence ID" value="NZ_FNDV01000014.1"/>
</dbReference>
<organism evidence="2 3">
    <name type="scientific">Actinokineospora alba</name>
    <dbReference type="NCBI Taxonomy" id="504798"/>
    <lineage>
        <taxon>Bacteria</taxon>
        <taxon>Bacillati</taxon>
        <taxon>Actinomycetota</taxon>
        <taxon>Actinomycetes</taxon>
        <taxon>Pseudonocardiales</taxon>
        <taxon>Pseudonocardiaceae</taxon>
        <taxon>Actinokineospora</taxon>
    </lineage>
</organism>
<feature type="domain" description="TNT" evidence="1">
    <location>
        <begin position="537"/>
        <end position="615"/>
    </location>
</feature>